<dbReference type="PATRIC" id="fig|1204725.3.peg.2199"/>
<protein>
    <submittedName>
        <fullName evidence="3">Glycosyltransferase</fullName>
    </submittedName>
</protein>
<dbReference type="CDD" id="cd03823">
    <property type="entry name" value="GT4_ExpE7-like"/>
    <property type="match status" value="1"/>
</dbReference>
<dbReference type="EMBL" id="AMPO01000011">
    <property type="protein sequence ID" value="EKF84908.1"/>
    <property type="molecule type" value="Genomic_DNA"/>
</dbReference>
<sequence>MKICIVSNLYPPHIIGGAEIIVAKLAESLTERGHEVLVITTSPEKEESTDSVRGVKVHRINPWNVYTVYDHQDKSAPKKALWHSIDIWNPNSLQKVKKILEDEKPDVVHVNNFKGFSMSIFKAVKDCDIPLVFTAHDCSLICPRANLLHANGEICEDPQMVCNVYRNLQRRLINGKVDWLTAPSQFIIDKLKSFNFFNDVKTSRIPLGVELDSERFTKDYQTIDIAYMGGLNRIKGVHVLIKAFKELKNEHIRLHIYGKGIDEDAFKEIAGGDPRIIFHGYLERDQLLDSYHKANLTVLPSICYDNSPMMIYESLTSSTPVVASRIGGIPELIENKHNGYLFQPGNEKELRMILEEIIENPESLKPLEKGAFESASSYSMENYVKSFEDIYKTLKLQ</sequence>
<dbReference type="AlphaFoldDB" id="K2QXC8"/>
<comment type="caution">
    <text evidence="3">The sequence shown here is derived from an EMBL/GenBank/DDBJ whole genome shotgun (WGS) entry which is preliminary data.</text>
</comment>
<dbReference type="Gene3D" id="3.40.50.2000">
    <property type="entry name" value="Glycogen Phosphorylase B"/>
    <property type="match status" value="2"/>
</dbReference>
<dbReference type="RefSeq" id="WP_004031662.1">
    <property type="nucleotide sequence ID" value="NZ_AMPO01000011.1"/>
</dbReference>
<dbReference type="Pfam" id="PF13439">
    <property type="entry name" value="Glyco_transf_4"/>
    <property type="match status" value="1"/>
</dbReference>
<dbReference type="InterPro" id="IPR001296">
    <property type="entry name" value="Glyco_trans_1"/>
</dbReference>
<reference evidence="3 4" key="1">
    <citation type="journal article" date="2012" name="J. Bacteriol.">
        <title>Draft genome sequence of Methanobacterium formicicum DSM 3637, an archaebacterium isolated from the methane producer amoeba Pelomyxa palustris.</title>
        <authorList>
            <person name="Gutierrez G."/>
        </authorList>
    </citation>
    <scope>NUCLEOTIDE SEQUENCE [LARGE SCALE GENOMIC DNA]</scope>
    <source>
        <strain evidence="4">DSM 3637 / PP1</strain>
    </source>
</reference>
<dbReference type="InterPro" id="IPR028098">
    <property type="entry name" value="Glyco_trans_4-like_N"/>
</dbReference>
<keyword evidence="4" id="KW-1185">Reference proteome</keyword>
<evidence type="ECO:0000313" key="3">
    <source>
        <dbReference type="EMBL" id="EKF84908.1"/>
    </source>
</evidence>
<evidence type="ECO:0000259" key="1">
    <source>
        <dbReference type="Pfam" id="PF00534"/>
    </source>
</evidence>
<dbReference type="GO" id="GO:0016757">
    <property type="term" value="F:glycosyltransferase activity"/>
    <property type="evidence" value="ECO:0007669"/>
    <property type="project" value="InterPro"/>
</dbReference>
<feature type="domain" description="Glycosyl transferase family 1" evidence="1">
    <location>
        <begin position="216"/>
        <end position="371"/>
    </location>
</feature>
<gene>
    <name evidence="3" type="ORF">A994_10942</name>
</gene>
<proteinExistence type="predicted"/>
<evidence type="ECO:0000259" key="2">
    <source>
        <dbReference type="Pfam" id="PF13439"/>
    </source>
</evidence>
<dbReference type="Proteomes" id="UP000007360">
    <property type="component" value="Unassembled WGS sequence"/>
</dbReference>
<dbReference type="OrthoDB" id="131038at2157"/>
<organism evidence="3 4">
    <name type="scientific">Methanobacterium formicicum (strain DSM 3637 / PP1)</name>
    <dbReference type="NCBI Taxonomy" id="1204725"/>
    <lineage>
        <taxon>Archaea</taxon>
        <taxon>Methanobacteriati</taxon>
        <taxon>Methanobacteriota</taxon>
        <taxon>Methanomada group</taxon>
        <taxon>Methanobacteria</taxon>
        <taxon>Methanobacteriales</taxon>
        <taxon>Methanobacteriaceae</taxon>
        <taxon>Methanobacterium</taxon>
    </lineage>
</organism>
<dbReference type="InterPro" id="IPR050194">
    <property type="entry name" value="Glycosyltransferase_grp1"/>
</dbReference>
<dbReference type="SUPFAM" id="SSF53756">
    <property type="entry name" value="UDP-Glycosyltransferase/glycogen phosphorylase"/>
    <property type="match status" value="1"/>
</dbReference>
<dbReference type="Pfam" id="PF00534">
    <property type="entry name" value="Glycos_transf_1"/>
    <property type="match status" value="1"/>
</dbReference>
<accession>K2QXC8</accession>
<name>K2QXC8_METFP</name>
<evidence type="ECO:0000313" key="4">
    <source>
        <dbReference type="Proteomes" id="UP000007360"/>
    </source>
</evidence>
<dbReference type="PANTHER" id="PTHR45947:SF13">
    <property type="entry name" value="TRANSFERASE"/>
    <property type="match status" value="1"/>
</dbReference>
<dbReference type="PANTHER" id="PTHR45947">
    <property type="entry name" value="SULFOQUINOVOSYL TRANSFERASE SQD2"/>
    <property type="match status" value="1"/>
</dbReference>
<feature type="domain" description="Glycosyltransferase subfamily 4-like N-terminal" evidence="2">
    <location>
        <begin position="15"/>
        <end position="212"/>
    </location>
</feature>